<dbReference type="SMART" id="SM00320">
    <property type="entry name" value="WD40"/>
    <property type="match status" value="2"/>
</dbReference>
<name>A0A401T437_CHIPU</name>
<dbReference type="Gene3D" id="2.130.10.10">
    <property type="entry name" value="YVTN repeat-like/Quinoprotein amine dehydrogenase"/>
    <property type="match status" value="1"/>
</dbReference>
<dbReference type="STRING" id="137246.A0A401T437"/>
<dbReference type="InterPro" id="IPR015943">
    <property type="entry name" value="WD40/YVTN_repeat-like_dom_sf"/>
</dbReference>
<dbReference type="SMART" id="SM00799">
    <property type="entry name" value="DENN"/>
    <property type="match status" value="1"/>
</dbReference>
<dbReference type="SUPFAM" id="SSF50998">
    <property type="entry name" value="Quinoprotein alcohol dehydrogenase-like"/>
    <property type="match status" value="1"/>
</dbReference>
<dbReference type="Pfam" id="PF25570">
    <property type="entry name" value="TPR_DENND3"/>
    <property type="match status" value="1"/>
</dbReference>
<evidence type="ECO:0000256" key="1">
    <source>
        <dbReference type="ARBA" id="ARBA00022658"/>
    </source>
</evidence>
<accession>A0A401T437</accession>
<evidence type="ECO:0000259" key="2">
    <source>
        <dbReference type="PROSITE" id="PS50211"/>
    </source>
</evidence>
<feature type="domain" description="UDENN" evidence="2">
    <location>
        <begin position="67"/>
        <end position="644"/>
    </location>
</feature>
<sequence length="1138" mass="128559">MQEVLLVLGESVQVVETARNPGKVLLIFFGSVSPPAAGLTLGTMSEGSEQVAGDAEVGLRSHRLLEMCLIIGISPKNLRRVIQDMHSSFFDATDITPEVLSIHAPPFTGPQTNVHTDSQSSSHKQEEIVGPTFTSAQLFGNMETFKEHLNVPKGIELCGLPELCFPDGFKLPVEEQEESFHFLVLTDILGNRQQGVVLHINREIKCFELGPLSIVLSPPEDIDSPVIDIGLHIPFLCFKSETVLQILTYILTERRLVFFSTNWPLLTLVTECFIHYLYPLQWRHPYIPVLGNQMLDLVMAPTVFLMGCHSRHFETINEVEELVLVDVDNGTVLTTQHKGLETPHLPTAAFLKTDLFHCFLKARMNKKVDAFTRWERSESNRVNWEQTLNTCSSVNVSSTFPRKKKDQSLHCRQMSTTSANDKAACLESVAHRNSLKMNKTLGRVSKSKAPLRTLYLPSFPCDPLDSLSVSLYYTKLVVQISRTIDQTCIEDSEALAVCFYLRGIVRLAQGQSLQALLDFQNLEKINMNFFPWDLVKHTLNSMTPEELHTVQETEELKRLFFGTMQKHWDTLKQEESVKNFELPKMPLNKQDFGMHIQAAGIVNNPNNTDRLFDILAGGQQKLIEPKMFDELYSRWNEIKLEMDNITLPPEVMQNLLENERISKVSNPVKTSYGLGRVVLSQKRLFLLMEAHPYCKEIALFRDIEEVEFCLPVSIFPLKILALKIKVRDKKEPFIANLKSERDLWKVIIREMCAGKFLADRHKDPQYIQQALSNIQLINAVAKCNFHQRPMVIASKLAYLDHTVGQESQAVPRMTSDALKHTLHLTDSNSTPYAVDVLLYVPGNLDPCESAETHPKLWCGLSDGRVMMYNAATWIMEQPPIQAGHSKLNCMIGIGYEQVWLGSEDSSIYIIDALAMSCNKRLVGHRNQVSDMIQEETQENGDSISQIYSCSLDGSILLWDPGLMEIKSQFQLPQCWRLTSMLLHRDHIWCCVEYSLLVLARDGTQIQEVTLTPSPEGSSNLMTDFLIIPQRDELWVVCSQRANVYIWKTDDLKDPIQTIPLPGCANISCMIHVKNQVWVGGGGTTNNSKGRIYIINSESHSLEKELEAPCGGIGALCSAEDRYVLSGTQDSKAIIWKVD</sequence>
<dbReference type="PANTHER" id="PTHR12296:SF21">
    <property type="entry name" value="DENN DOMAIN-CONTAINING PROTEIN 3"/>
    <property type="match status" value="1"/>
</dbReference>
<gene>
    <name evidence="3" type="ORF">chiPu_0015925</name>
</gene>
<proteinExistence type="predicted"/>
<dbReference type="InterPro" id="IPR011047">
    <property type="entry name" value="Quinoprotein_ADH-like_sf"/>
</dbReference>
<comment type="caution">
    <text evidence="3">The sequence shown here is derived from an EMBL/GenBank/DDBJ whole genome shotgun (WGS) entry which is preliminary data.</text>
</comment>
<dbReference type="Gene3D" id="3.40.50.11500">
    <property type="match status" value="1"/>
</dbReference>
<dbReference type="GO" id="GO:0032483">
    <property type="term" value="P:regulation of Rab protein signal transduction"/>
    <property type="evidence" value="ECO:0007669"/>
    <property type="project" value="TreeGrafter"/>
</dbReference>
<dbReference type="InterPro" id="IPR057977">
    <property type="entry name" value="TPR_DENND3"/>
</dbReference>
<dbReference type="Proteomes" id="UP000287033">
    <property type="component" value="Unassembled WGS sequence"/>
</dbReference>
<keyword evidence="4" id="KW-1185">Reference proteome</keyword>
<dbReference type="Pfam" id="PF02141">
    <property type="entry name" value="DENN"/>
    <property type="match status" value="1"/>
</dbReference>
<evidence type="ECO:0000313" key="4">
    <source>
        <dbReference type="Proteomes" id="UP000287033"/>
    </source>
</evidence>
<protein>
    <recommendedName>
        <fullName evidence="2">UDENN domain-containing protein</fullName>
    </recommendedName>
</protein>
<dbReference type="AlphaFoldDB" id="A0A401T437"/>
<dbReference type="GO" id="GO:0005085">
    <property type="term" value="F:guanyl-nucleotide exchange factor activity"/>
    <property type="evidence" value="ECO:0007669"/>
    <property type="project" value="UniProtKB-KW"/>
</dbReference>
<dbReference type="PANTHER" id="PTHR12296">
    <property type="entry name" value="DENN DOMAIN-CONTAINING PROTEIN 4"/>
    <property type="match status" value="1"/>
</dbReference>
<dbReference type="InterPro" id="IPR037516">
    <property type="entry name" value="Tripartite_DENN"/>
</dbReference>
<dbReference type="InterPro" id="IPR051696">
    <property type="entry name" value="DENN_Domain_GEFs"/>
</dbReference>
<dbReference type="InterPro" id="IPR043153">
    <property type="entry name" value="DENN_C"/>
</dbReference>
<dbReference type="InterPro" id="IPR001194">
    <property type="entry name" value="cDENN_dom"/>
</dbReference>
<dbReference type="PROSITE" id="PS50211">
    <property type="entry name" value="DENN"/>
    <property type="match status" value="1"/>
</dbReference>
<organism evidence="3 4">
    <name type="scientific">Chiloscyllium punctatum</name>
    <name type="common">Brownbanded bambooshark</name>
    <name type="synonym">Hemiscyllium punctatum</name>
    <dbReference type="NCBI Taxonomy" id="137246"/>
    <lineage>
        <taxon>Eukaryota</taxon>
        <taxon>Metazoa</taxon>
        <taxon>Chordata</taxon>
        <taxon>Craniata</taxon>
        <taxon>Vertebrata</taxon>
        <taxon>Chondrichthyes</taxon>
        <taxon>Elasmobranchii</taxon>
        <taxon>Galeomorphii</taxon>
        <taxon>Galeoidea</taxon>
        <taxon>Orectolobiformes</taxon>
        <taxon>Hemiscylliidae</taxon>
        <taxon>Chiloscyllium</taxon>
    </lineage>
</organism>
<dbReference type="GO" id="GO:0031410">
    <property type="term" value="C:cytoplasmic vesicle"/>
    <property type="evidence" value="ECO:0007669"/>
    <property type="project" value="TreeGrafter"/>
</dbReference>
<reference evidence="3 4" key="1">
    <citation type="journal article" date="2018" name="Nat. Ecol. Evol.">
        <title>Shark genomes provide insights into elasmobranch evolution and the origin of vertebrates.</title>
        <authorList>
            <person name="Hara Y"/>
            <person name="Yamaguchi K"/>
            <person name="Onimaru K"/>
            <person name="Kadota M"/>
            <person name="Koyanagi M"/>
            <person name="Keeley SD"/>
            <person name="Tatsumi K"/>
            <person name="Tanaka K"/>
            <person name="Motone F"/>
            <person name="Kageyama Y"/>
            <person name="Nozu R"/>
            <person name="Adachi N"/>
            <person name="Nishimura O"/>
            <person name="Nakagawa R"/>
            <person name="Tanegashima C"/>
            <person name="Kiyatake I"/>
            <person name="Matsumoto R"/>
            <person name="Murakumo K"/>
            <person name="Nishida K"/>
            <person name="Terakita A"/>
            <person name="Kuratani S"/>
            <person name="Sato K"/>
            <person name="Hyodo S Kuraku.S."/>
        </authorList>
    </citation>
    <scope>NUCLEOTIDE SEQUENCE [LARGE SCALE GENOMIC DNA]</scope>
</reference>
<dbReference type="EMBL" id="BEZZ01000998">
    <property type="protein sequence ID" value="GCC37421.1"/>
    <property type="molecule type" value="Genomic_DNA"/>
</dbReference>
<dbReference type="InterPro" id="IPR001680">
    <property type="entry name" value="WD40_rpt"/>
</dbReference>
<keyword evidence="1" id="KW-0344">Guanine-nucleotide releasing factor</keyword>
<dbReference type="OrthoDB" id="6019893at2759"/>
<evidence type="ECO:0000313" key="3">
    <source>
        <dbReference type="EMBL" id="GCC37421.1"/>
    </source>
</evidence>